<keyword evidence="3" id="KW-1185">Reference proteome</keyword>
<accession>A0ABU4YBQ7</accession>
<gene>
    <name evidence="2" type="ORF">RFM52_00090</name>
</gene>
<dbReference type="Proteomes" id="UP001280156">
    <property type="component" value="Unassembled WGS sequence"/>
</dbReference>
<evidence type="ECO:0000259" key="1">
    <source>
        <dbReference type="Pfam" id="PF08445"/>
    </source>
</evidence>
<dbReference type="EMBL" id="JAVIIV010000001">
    <property type="protein sequence ID" value="MDX8483575.1"/>
    <property type="molecule type" value="Genomic_DNA"/>
</dbReference>
<feature type="domain" description="GCN5-related N-acetyltransferase Rv2170-like" evidence="1">
    <location>
        <begin position="27"/>
        <end position="62"/>
    </location>
</feature>
<dbReference type="Pfam" id="PF08445">
    <property type="entry name" value="FR47"/>
    <property type="match status" value="1"/>
</dbReference>
<proteinExistence type="predicted"/>
<dbReference type="InterPro" id="IPR013653">
    <property type="entry name" value="GCN5-like_dom"/>
</dbReference>
<organism evidence="2 3">
    <name type="scientific">Mesorhizobium humile</name>
    <dbReference type="NCBI Taxonomy" id="3072313"/>
    <lineage>
        <taxon>Bacteria</taxon>
        <taxon>Pseudomonadati</taxon>
        <taxon>Pseudomonadota</taxon>
        <taxon>Alphaproteobacteria</taxon>
        <taxon>Hyphomicrobiales</taxon>
        <taxon>Phyllobacteriaceae</taxon>
        <taxon>Mesorhizobium</taxon>
    </lineage>
</organism>
<dbReference type="Gene3D" id="3.40.630.30">
    <property type="match status" value="1"/>
</dbReference>
<protein>
    <submittedName>
        <fullName evidence="2">GNAT family N-acetyltransferase</fullName>
    </submittedName>
</protein>
<name>A0ABU4YBQ7_9HYPH</name>
<evidence type="ECO:0000313" key="3">
    <source>
        <dbReference type="Proteomes" id="UP001280156"/>
    </source>
</evidence>
<reference evidence="2 3" key="1">
    <citation type="submission" date="2023-08" db="EMBL/GenBank/DDBJ databases">
        <title>Implementing the SeqCode for naming new Mesorhizobium species isolated from Vachellia karroo root nodules.</title>
        <authorList>
            <person name="Van Lill M."/>
        </authorList>
    </citation>
    <scope>NUCLEOTIDE SEQUENCE [LARGE SCALE GENOMIC DNA]</scope>
    <source>
        <strain evidence="2 3">VK2B</strain>
    </source>
</reference>
<sequence>MQLAANEGQTSESVRIVHRWPQQGASFVAGRIAARGEVAYLHAYESSAAAIGLYESIGFRLRSMMNMAVVQRAG</sequence>
<comment type="caution">
    <text evidence="2">The sequence shown here is derived from an EMBL/GenBank/DDBJ whole genome shotgun (WGS) entry which is preliminary data.</text>
</comment>
<evidence type="ECO:0000313" key="2">
    <source>
        <dbReference type="EMBL" id="MDX8483575.1"/>
    </source>
</evidence>